<evidence type="ECO:0000256" key="1">
    <source>
        <dbReference type="SAM" id="MobiDB-lite"/>
    </source>
</evidence>
<accession>A0ABT9QN01</accession>
<dbReference type="RefSeq" id="WP_307564827.1">
    <property type="nucleotide sequence ID" value="NZ_JAUSQU010000001.1"/>
</dbReference>
<feature type="compositionally biased region" description="Polar residues" evidence="1">
    <location>
        <begin position="211"/>
        <end position="221"/>
    </location>
</feature>
<feature type="region of interest" description="Disordered" evidence="1">
    <location>
        <begin position="154"/>
        <end position="231"/>
    </location>
</feature>
<reference evidence="2 3" key="1">
    <citation type="submission" date="2023-07" db="EMBL/GenBank/DDBJ databases">
        <title>Sequencing the genomes of 1000 actinobacteria strains.</title>
        <authorList>
            <person name="Klenk H.-P."/>
        </authorList>
    </citation>
    <scope>NUCLEOTIDE SEQUENCE [LARGE SCALE GENOMIC DNA]</scope>
    <source>
        <strain evidence="2 3">DSM 46740</strain>
    </source>
</reference>
<proteinExistence type="predicted"/>
<dbReference type="Proteomes" id="UP001225356">
    <property type="component" value="Unassembled WGS sequence"/>
</dbReference>
<evidence type="ECO:0000313" key="3">
    <source>
        <dbReference type="Proteomes" id="UP001225356"/>
    </source>
</evidence>
<comment type="caution">
    <text evidence="2">The sequence shown here is derived from an EMBL/GenBank/DDBJ whole genome shotgun (WGS) entry which is preliminary data.</text>
</comment>
<sequence>MAAILVMVVGLLIGAAIIVFTVLNPPSAPASSPAADDAGHSETSVRQAAQLVIDTYSSGSYGEFWDMWTTEAQGLIAREEYVRLFQLCPPPGPSTPFTITEVTVTGDDAEVQTTRPNETLAFHFVFETGSWRSVPSPTLRQDYQTKTVEQMVQERQAAGSCGTATVTPPATPPADVATTPPVTPPTTPPVIPPATPPTGSTPGSTPGSATVPSATPPTGSATIPPVISFTG</sequence>
<organism evidence="2 3">
    <name type="scientific">Streptosporangium lutulentum</name>
    <dbReference type="NCBI Taxonomy" id="1461250"/>
    <lineage>
        <taxon>Bacteria</taxon>
        <taxon>Bacillati</taxon>
        <taxon>Actinomycetota</taxon>
        <taxon>Actinomycetes</taxon>
        <taxon>Streptosporangiales</taxon>
        <taxon>Streptosporangiaceae</taxon>
        <taxon>Streptosporangium</taxon>
    </lineage>
</organism>
<keyword evidence="3" id="KW-1185">Reference proteome</keyword>
<evidence type="ECO:0000313" key="2">
    <source>
        <dbReference type="EMBL" id="MDP9847776.1"/>
    </source>
</evidence>
<feature type="compositionally biased region" description="Low complexity" evidence="1">
    <location>
        <begin position="197"/>
        <end position="210"/>
    </location>
</feature>
<protein>
    <submittedName>
        <fullName evidence="2">Uncharacterized protein</fullName>
    </submittedName>
</protein>
<feature type="compositionally biased region" description="Pro residues" evidence="1">
    <location>
        <begin position="181"/>
        <end position="196"/>
    </location>
</feature>
<name>A0ABT9QN01_9ACTN</name>
<feature type="compositionally biased region" description="Low complexity" evidence="1">
    <location>
        <begin position="163"/>
        <end position="180"/>
    </location>
</feature>
<dbReference type="EMBL" id="JAUSQU010000001">
    <property type="protein sequence ID" value="MDP9847776.1"/>
    <property type="molecule type" value="Genomic_DNA"/>
</dbReference>
<gene>
    <name evidence="2" type="ORF">J2853_006987</name>
</gene>